<dbReference type="GO" id="GO:0005886">
    <property type="term" value="C:plasma membrane"/>
    <property type="evidence" value="ECO:0007669"/>
    <property type="project" value="UniProtKB-SubCell"/>
</dbReference>
<dbReference type="Proteomes" id="UP000182160">
    <property type="component" value="Unassembled WGS sequence"/>
</dbReference>
<keyword evidence="5" id="KW-0029">Amino-acid transport</keyword>
<keyword evidence="7 9" id="KW-0472">Membrane</keyword>
<dbReference type="RefSeq" id="WP_074785058.1">
    <property type="nucleotide sequence ID" value="NZ_FOBO01000003.1"/>
</dbReference>
<dbReference type="InterPro" id="IPR052157">
    <property type="entry name" value="BCAA_transport_permease"/>
</dbReference>
<evidence type="ECO:0000256" key="4">
    <source>
        <dbReference type="ARBA" id="ARBA00022692"/>
    </source>
</evidence>
<evidence type="ECO:0000256" key="2">
    <source>
        <dbReference type="ARBA" id="ARBA00022448"/>
    </source>
</evidence>
<evidence type="ECO:0000256" key="9">
    <source>
        <dbReference type="SAM" id="Phobius"/>
    </source>
</evidence>
<accession>A0A1H7WPJ2</accession>
<feature type="transmembrane region" description="Helical" evidence="9">
    <location>
        <begin position="193"/>
        <end position="214"/>
    </location>
</feature>
<dbReference type="Pfam" id="PF02653">
    <property type="entry name" value="BPD_transp_2"/>
    <property type="match status" value="1"/>
</dbReference>
<organism evidence="10 11">
    <name type="scientific">Roseovarius tolerans</name>
    <dbReference type="NCBI Taxonomy" id="74031"/>
    <lineage>
        <taxon>Bacteria</taxon>
        <taxon>Pseudomonadati</taxon>
        <taxon>Pseudomonadota</taxon>
        <taxon>Alphaproteobacteria</taxon>
        <taxon>Rhodobacterales</taxon>
        <taxon>Roseobacteraceae</taxon>
        <taxon>Roseovarius</taxon>
    </lineage>
</organism>
<dbReference type="InterPro" id="IPR001851">
    <property type="entry name" value="ABC_transp_permease"/>
</dbReference>
<keyword evidence="4 9" id="KW-0812">Transmembrane</keyword>
<feature type="transmembrane region" description="Helical" evidence="9">
    <location>
        <begin position="55"/>
        <end position="79"/>
    </location>
</feature>
<protein>
    <submittedName>
        <fullName evidence="10">Amino acid/amide ABC transporter membrane protein 1, HAAT family</fullName>
    </submittedName>
</protein>
<dbReference type="GO" id="GO:0006865">
    <property type="term" value="P:amino acid transport"/>
    <property type="evidence" value="ECO:0007669"/>
    <property type="project" value="UniProtKB-KW"/>
</dbReference>
<dbReference type="AlphaFoldDB" id="A0A1H7WPJ2"/>
<feature type="transmembrane region" description="Helical" evidence="9">
    <location>
        <begin position="261"/>
        <end position="279"/>
    </location>
</feature>
<comment type="subcellular location">
    <subcellularLocation>
        <location evidence="1">Cell membrane</location>
        <topology evidence="1">Multi-pass membrane protein</topology>
    </subcellularLocation>
</comment>
<keyword evidence="2" id="KW-0813">Transport</keyword>
<proteinExistence type="inferred from homology"/>
<evidence type="ECO:0000256" key="6">
    <source>
        <dbReference type="ARBA" id="ARBA00022989"/>
    </source>
</evidence>
<feature type="transmembrane region" description="Helical" evidence="9">
    <location>
        <begin position="12"/>
        <end position="35"/>
    </location>
</feature>
<evidence type="ECO:0000256" key="3">
    <source>
        <dbReference type="ARBA" id="ARBA00022475"/>
    </source>
</evidence>
<evidence type="ECO:0000256" key="1">
    <source>
        <dbReference type="ARBA" id="ARBA00004651"/>
    </source>
</evidence>
<evidence type="ECO:0000256" key="7">
    <source>
        <dbReference type="ARBA" id="ARBA00023136"/>
    </source>
</evidence>
<dbReference type="GO" id="GO:0022857">
    <property type="term" value="F:transmembrane transporter activity"/>
    <property type="evidence" value="ECO:0007669"/>
    <property type="project" value="InterPro"/>
</dbReference>
<evidence type="ECO:0000256" key="8">
    <source>
        <dbReference type="ARBA" id="ARBA00037998"/>
    </source>
</evidence>
<reference evidence="10 11" key="1">
    <citation type="submission" date="2016-10" db="EMBL/GenBank/DDBJ databases">
        <authorList>
            <person name="de Groot N.N."/>
        </authorList>
    </citation>
    <scope>NUCLEOTIDE SEQUENCE [LARGE SCALE GENOMIC DNA]</scope>
    <source>
        <strain evidence="10 11">DSM 11457</strain>
    </source>
</reference>
<gene>
    <name evidence="10" type="ORF">SAMN04488077_10393</name>
</gene>
<dbReference type="InterPro" id="IPR017779">
    <property type="entry name" value="ABC_UrtB_bac"/>
</dbReference>
<evidence type="ECO:0000313" key="10">
    <source>
        <dbReference type="EMBL" id="SEM23496.1"/>
    </source>
</evidence>
<comment type="similarity">
    <text evidence="8">Belongs to the binding-protein-dependent transport system permease family. LivHM subfamily.</text>
</comment>
<sequence length="289" mass="30878">MDVILNQIFAGLSMASILLMIALGLAIIYGAMGVINLAHGEFVMLGAYAAWALQTYAGFSIIVALPFVFLAVASVGWIIERVIVQRLYHRPLDTILATWGIGIVLQQLVRLFVGAESRFVKGPEILSGNIEIGGLIMSNYRIFVIVFSLAILAASWALMTRTEFGMKLRAVIQNRQISECYGIEAKHIYSITFAYGAGLAGIAGALITPLFSTIPTMGTGLVVDAFLVVIVGGLGSLLGAATASVLIGEATALFSMLLNDTLGRIAVLAGIIVLIRFRPKGLFPSNTRR</sequence>
<keyword evidence="6 9" id="KW-1133">Transmembrane helix</keyword>
<dbReference type="PANTHER" id="PTHR11795">
    <property type="entry name" value="BRANCHED-CHAIN AMINO ACID TRANSPORT SYSTEM PERMEASE PROTEIN LIVH"/>
    <property type="match status" value="1"/>
</dbReference>
<feature type="transmembrane region" description="Helical" evidence="9">
    <location>
        <begin position="91"/>
        <end position="113"/>
    </location>
</feature>
<dbReference type="NCBIfam" id="TIGR03409">
    <property type="entry name" value="urea_trans_UrtB"/>
    <property type="match status" value="1"/>
</dbReference>
<evidence type="ECO:0000256" key="5">
    <source>
        <dbReference type="ARBA" id="ARBA00022970"/>
    </source>
</evidence>
<name>A0A1H7WPJ2_9RHOB</name>
<evidence type="ECO:0000313" key="11">
    <source>
        <dbReference type="Proteomes" id="UP000182160"/>
    </source>
</evidence>
<dbReference type="PANTHER" id="PTHR11795:SF447">
    <property type="entry name" value="ABC TRANSPORTER PERMEASE PROTEIN"/>
    <property type="match status" value="1"/>
</dbReference>
<dbReference type="EMBL" id="FOBO01000003">
    <property type="protein sequence ID" value="SEM23496.1"/>
    <property type="molecule type" value="Genomic_DNA"/>
</dbReference>
<feature type="transmembrane region" description="Helical" evidence="9">
    <location>
        <begin position="140"/>
        <end position="159"/>
    </location>
</feature>
<feature type="transmembrane region" description="Helical" evidence="9">
    <location>
        <begin position="226"/>
        <end position="249"/>
    </location>
</feature>
<keyword evidence="3" id="KW-1003">Cell membrane</keyword>
<dbReference type="CDD" id="cd06582">
    <property type="entry name" value="TM_PBP1_LivH_like"/>
    <property type="match status" value="1"/>
</dbReference>